<keyword evidence="2" id="KW-1003">Cell membrane</keyword>
<name>A0A4V5LXF8_9SPHI</name>
<evidence type="ECO:0000256" key="5">
    <source>
        <dbReference type="ARBA" id="ARBA00023136"/>
    </source>
</evidence>
<feature type="transmembrane region" description="Helical" evidence="6">
    <location>
        <begin position="159"/>
        <end position="181"/>
    </location>
</feature>
<comment type="caution">
    <text evidence="7">The sequence shown here is derived from an EMBL/GenBank/DDBJ whole genome shotgun (WGS) entry which is preliminary data.</text>
</comment>
<evidence type="ECO:0000256" key="1">
    <source>
        <dbReference type="ARBA" id="ARBA00004651"/>
    </source>
</evidence>
<keyword evidence="8" id="KW-1185">Reference proteome</keyword>
<protein>
    <submittedName>
        <fullName evidence="7">Flippase-like domain-containing protein</fullName>
    </submittedName>
</protein>
<evidence type="ECO:0000313" key="8">
    <source>
        <dbReference type="Proteomes" id="UP000309872"/>
    </source>
</evidence>
<dbReference type="PANTHER" id="PTHR39087:SF2">
    <property type="entry name" value="UPF0104 MEMBRANE PROTEIN MJ1595"/>
    <property type="match status" value="1"/>
</dbReference>
<organism evidence="7 8">
    <name type="scientific">Sphingobacterium alkalisoli</name>
    <dbReference type="NCBI Taxonomy" id="1874115"/>
    <lineage>
        <taxon>Bacteria</taxon>
        <taxon>Pseudomonadati</taxon>
        <taxon>Bacteroidota</taxon>
        <taxon>Sphingobacteriia</taxon>
        <taxon>Sphingobacteriales</taxon>
        <taxon>Sphingobacteriaceae</taxon>
        <taxon>Sphingobacterium</taxon>
    </lineage>
</organism>
<evidence type="ECO:0000256" key="3">
    <source>
        <dbReference type="ARBA" id="ARBA00022692"/>
    </source>
</evidence>
<dbReference type="PANTHER" id="PTHR39087">
    <property type="entry name" value="UPF0104 MEMBRANE PROTEIN MJ1595"/>
    <property type="match status" value="1"/>
</dbReference>
<feature type="transmembrane region" description="Helical" evidence="6">
    <location>
        <begin position="223"/>
        <end position="246"/>
    </location>
</feature>
<feature type="transmembrane region" description="Helical" evidence="6">
    <location>
        <begin position="288"/>
        <end position="307"/>
    </location>
</feature>
<feature type="transmembrane region" description="Helical" evidence="6">
    <location>
        <begin position="12"/>
        <end position="31"/>
    </location>
</feature>
<keyword evidence="5 6" id="KW-0472">Membrane</keyword>
<reference evidence="7 8" key="1">
    <citation type="submission" date="2019-04" db="EMBL/GenBank/DDBJ databases">
        <title>Sphingobacterium olei sp. nov., isolated from oil-contaminated soil.</title>
        <authorList>
            <person name="Liu B."/>
        </authorList>
    </citation>
    <scope>NUCLEOTIDE SEQUENCE [LARGE SCALE GENOMIC DNA]</scope>
    <source>
        <strain evidence="7 8">Y3L14</strain>
    </source>
</reference>
<dbReference type="InterPro" id="IPR022791">
    <property type="entry name" value="L-PG_synthase/AglD"/>
</dbReference>
<dbReference type="GO" id="GO:0005886">
    <property type="term" value="C:plasma membrane"/>
    <property type="evidence" value="ECO:0007669"/>
    <property type="project" value="UniProtKB-SubCell"/>
</dbReference>
<comment type="subcellular location">
    <subcellularLocation>
        <location evidence="1">Cell membrane</location>
        <topology evidence="1">Multi-pass membrane protein</topology>
    </subcellularLocation>
</comment>
<evidence type="ECO:0000313" key="7">
    <source>
        <dbReference type="EMBL" id="TJY62409.1"/>
    </source>
</evidence>
<keyword evidence="4 6" id="KW-1133">Transmembrane helix</keyword>
<evidence type="ECO:0000256" key="4">
    <source>
        <dbReference type="ARBA" id="ARBA00022989"/>
    </source>
</evidence>
<sequence length="336" mass="38371">MGYKLRIQKKHLKLILLFSVLAFIGVFIWKTDLTAVAKEINNIGFRVIYIFACTFCAYLLGTWGWRACLGADKKKISISQLFIVRQIGETVGLYNPTSVVAGDLFKVELLKRYGINTQIGLNSVLISRITAVLSQILLFLSTMLWLLLSPLNTRISNLFGIWFYILIGVLIVAKIALFVWLGTSKRFKRPLVNNNGSAWKRISDHINSSLFDIKFFFQNDKRAFWCSYFLFLLHWIVGSFEFYLILRFLGYHVTALHGLFLDMYSITFKSLGAFIPGQLGIEELGNKLALSTIGIASVSLWITVSLLRRTRQLFWISIGFILYFLIKKDVANVTTA</sequence>
<gene>
    <name evidence="7" type="ORF">FAZ19_20310</name>
</gene>
<dbReference type="Proteomes" id="UP000309872">
    <property type="component" value="Unassembled WGS sequence"/>
</dbReference>
<feature type="transmembrane region" description="Helical" evidence="6">
    <location>
        <begin position="125"/>
        <end position="147"/>
    </location>
</feature>
<dbReference type="AlphaFoldDB" id="A0A4V5LXF8"/>
<keyword evidence="3 6" id="KW-0812">Transmembrane</keyword>
<evidence type="ECO:0000256" key="2">
    <source>
        <dbReference type="ARBA" id="ARBA00022475"/>
    </source>
</evidence>
<evidence type="ECO:0000256" key="6">
    <source>
        <dbReference type="SAM" id="Phobius"/>
    </source>
</evidence>
<dbReference type="NCBIfam" id="TIGR00374">
    <property type="entry name" value="flippase-like domain"/>
    <property type="match status" value="1"/>
</dbReference>
<dbReference type="Pfam" id="PF03706">
    <property type="entry name" value="LPG_synthase_TM"/>
    <property type="match status" value="1"/>
</dbReference>
<accession>A0A4V5LXF8</accession>
<dbReference type="EMBL" id="SUKA01000008">
    <property type="protein sequence ID" value="TJY62409.1"/>
    <property type="molecule type" value="Genomic_DNA"/>
</dbReference>
<feature type="transmembrane region" description="Helical" evidence="6">
    <location>
        <begin position="43"/>
        <end position="65"/>
    </location>
</feature>
<proteinExistence type="predicted"/>
<dbReference type="OrthoDB" id="1016056at2"/>